<reference evidence="9 10" key="1">
    <citation type="journal article" date="2007" name="Int. J. Syst. Evol. Microbiol.">
        <title>Paenibacillus ginsengarvi sp. nov., isolated from soil from ginseng cultivation.</title>
        <authorList>
            <person name="Yoon M.H."/>
            <person name="Ten L.N."/>
            <person name="Im W.T."/>
        </authorList>
    </citation>
    <scope>NUCLEOTIDE SEQUENCE [LARGE SCALE GENOMIC DNA]</scope>
    <source>
        <strain evidence="9 10">KCTC 13059</strain>
    </source>
</reference>
<dbReference type="Pfam" id="PF01757">
    <property type="entry name" value="Acyl_transf_3"/>
    <property type="match status" value="1"/>
</dbReference>
<dbReference type="GO" id="GO:0016413">
    <property type="term" value="F:O-acetyltransferase activity"/>
    <property type="evidence" value="ECO:0007669"/>
    <property type="project" value="TreeGrafter"/>
</dbReference>
<feature type="transmembrane region" description="Helical" evidence="7">
    <location>
        <begin position="101"/>
        <end position="118"/>
    </location>
</feature>
<sequence length="367" mass="42505">MYVRFHYIQKGRGFPLSKPKLLELDIVRGIAILAVLLIHGTSTPRVELPLGTQSHTMYFAINNLSYFPVQAFVLLSGLVLFYSYYDKWSIRKIPGFYRKRLQYILIPYVLWSCFYYLYDQWLNPDVSVHFSLKEFADLLPWAEAGYHLYFMSLIMQFYALFPLLVTLAQWRPLGRYLWLFGILVQIGYFVYGQYADTPVPHSDRLFVSYFALFCIGGSIGMNYERIVEWLNRNIWWVTAATAAVGFTFLLLSLLAQFGMRFDSWQFELLFNGYPTLVSLSLIWIGRHWLTSAPRWAAALSSLGAVSFGVYFIHPAFLGFYSLHAAVPPGQAWYHLSVWGGIALILFVPWVLVSMLKRVKGSWLLFGK</sequence>
<dbReference type="InterPro" id="IPR002656">
    <property type="entry name" value="Acyl_transf_3_dom"/>
</dbReference>
<feature type="transmembrane region" description="Helical" evidence="7">
    <location>
        <begin position="332"/>
        <end position="352"/>
    </location>
</feature>
<dbReference type="PANTHER" id="PTHR40074">
    <property type="entry name" value="O-ACETYLTRANSFERASE WECH"/>
    <property type="match status" value="1"/>
</dbReference>
<keyword evidence="9" id="KW-0808">Transferase</keyword>
<dbReference type="PANTHER" id="PTHR40074:SF2">
    <property type="entry name" value="O-ACETYLTRANSFERASE WECH"/>
    <property type="match status" value="1"/>
</dbReference>
<evidence type="ECO:0000256" key="3">
    <source>
        <dbReference type="ARBA" id="ARBA00022475"/>
    </source>
</evidence>
<accession>A0A3B0CA89</accession>
<feature type="transmembrane region" description="Helical" evidence="7">
    <location>
        <begin position="59"/>
        <end position="81"/>
    </location>
</feature>
<evidence type="ECO:0000259" key="8">
    <source>
        <dbReference type="Pfam" id="PF01757"/>
    </source>
</evidence>
<protein>
    <submittedName>
        <fullName evidence="9">Acyltransferase</fullName>
    </submittedName>
</protein>
<evidence type="ECO:0000313" key="10">
    <source>
        <dbReference type="Proteomes" id="UP000282311"/>
    </source>
</evidence>
<comment type="subcellular location">
    <subcellularLocation>
        <location evidence="1">Cell membrane</location>
        <topology evidence="1">Multi-pass membrane protein</topology>
    </subcellularLocation>
</comment>
<dbReference type="EMBL" id="RBAH01000012">
    <property type="protein sequence ID" value="RKN82120.1"/>
    <property type="molecule type" value="Genomic_DNA"/>
</dbReference>
<comment type="caution">
    <text evidence="9">The sequence shown here is derived from an EMBL/GenBank/DDBJ whole genome shotgun (WGS) entry which is preliminary data.</text>
</comment>
<feature type="transmembrane region" description="Helical" evidence="7">
    <location>
        <begin position="264"/>
        <end position="284"/>
    </location>
</feature>
<keyword evidence="9" id="KW-0012">Acyltransferase</keyword>
<feature type="transmembrane region" description="Helical" evidence="7">
    <location>
        <begin position="296"/>
        <end position="320"/>
    </location>
</feature>
<comment type="similarity">
    <text evidence="2">Belongs to the acyltransferase 3 family.</text>
</comment>
<organism evidence="9 10">
    <name type="scientific">Paenibacillus ginsengarvi</name>
    <dbReference type="NCBI Taxonomy" id="400777"/>
    <lineage>
        <taxon>Bacteria</taxon>
        <taxon>Bacillati</taxon>
        <taxon>Bacillota</taxon>
        <taxon>Bacilli</taxon>
        <taxon>Bacillales</taxon>
        <taxon>Paenibacillaceae</taxon>
        <taxon>Paenibacillus</taxon>
    </lineage>
</organism>
<evidence type="ECO:0000256" key="1">
    <source>
        <dbReference type="ARBA" id="ARBA00004651"/>
    </source>
</evidence>
<keyword evidence="10" id="KW-1185">Reference proteome</keyword>
<feature type="transmembrane region" description="Helical" evidence="7">
    <location>
        <begin position="176"/>
        <end position="194"/>
    </location>
</feature>
<evidence type="ECO:0000256" key="4">
    <source>
        <dbReference type="ARBA" id="ARBA00022692"/>
    </source>
</evidence>
<keyword evidence="6 7" id="KW-0472">Membrane</keyword>
<dbReference type="GO" id="GO:0009246">
    <property type="term" value="P:enterobacterial common antigen biosynthetic process"/>
    <property type="evidence" value="ECO:0007669"/>
    <property type="project" value="TreeGrafter"/>
</dbReference>
<feature type="transmembrane region" description="Helical" evidence="7">
    <location>
        <begin position="146"/>
        <end position="164"/>
    </location>
</feature>
<dbReference type="AlphaFoldDB" id="A0A3B0CA89"/>
<feature type="transmembrane region" description="Helical" evidence="7">
    <location>
        <begin position="206"/>
        <end position="223"/>
    </location>
</feature>
<keyword evidence="3" id="KW-1003">Cell membrane</keyword>
<name>A0A3B0CA89_9BACL</name>
<evidence type="ECO:0000256" key="7">
    <source>
        <dbReference type="SAM" id="Phobius"/>
    </source>
</evidence>
<evidence type="ECO:0000256" key="5">
    <source>
        <dbReference type="ARBA" id="ARBA00022989"/>
    </source>
</evidence>
<feature type="domain" description="Acyltransferase 3" evidence="8">
    <location>
        <begin position="23"/>
        <end position="351"/>
    </location>
</feature>
<keyword evidence="5 7" id="KW-1133">Transmembrane helix</keyword>
<evidence type="ECO:0000313" key="9">
    <source>
        <dbReference type="EMBL" id="RKN82120.1"/>
    </source>
</evidence>
<proteinExistence type="inferred from homology"/>
<feature type="transmembrane region" description="Helical" evidence="7">
    <location>
        <begin position="235"/>
        <end position="258"/>
    </location>
</feature>
<keyword evidence="4 7" id="KW-0812">Transmembrane</keyword>
<gene>
    <name evidence="9" type="ORF">D7M11_17325</name>
</gene>
<evidence type="ECO:0000256" key="6">
    <source>
        <dbReference type="ARBA" id="ARBA00023136"/>
    </source>
</evidence>
<evidence type="ECO:0000256" key="2">
    <source>
        <dbReference type="ARBA" id="ARBA00007400"/>
    </source>
</evidence>
<feature type="transmembrane region" description="Helical" evidence="7">
    <location>
        <begin position="21"/>
        <end position="39"/>
    </location>
</feature>
<dbReference type="GO" id="GO:0005886">
    <property type="term" value="C:plasma membrane"/>
    <property type="evidence" value="ECO:0007669"/>
    <property type="project" value="UniProtKB-SubCell"/>
</dbReference>
<dbReference type="Proteomes" id="UP000282311">
    <property type="component" value="Unassembled WGS sequence"/>
</dbReference>